<reference evidence="2" key="1">
    <citation type="submission" date="2021-12" db="EMBL/GenBank/DDBJ databases">
        <title>Convergent genome expansion in fungi linked to evolution of root-endophyte symbiosis.</title>
        <authorList>
            <consortium name="DOE Joint Genome Institute"/>
            <person name="Ke Y.-H."/>
            <person name="Bonito G."/>
            <person name="Liao H.-L."/>
            <person name="Looney B."/>
            <person name="Rojas-Flechas A."/>
            <person name="Nash J."/>
            <person name="Hameed K."/>
            <person name="Schadt C."/>
            <person name="Martin F."/>
            <person name="Crous P.W."/>
            <person name="Miettinen O."/>
            <person name="Magnuson J.K."/>
            <person name="Labbe J."/>
            <person name="Jacobson D."/>
            <person name="Doktycz M.J."/>
            <person name="Veneault-Fourrey C."/>
            <person name="Kuo A."/>
            <person name="Mondo S."/>
            <person name="Calhoun S."/>
            <person name="Riley R."/>
            <person name="Ohm R."/>
            <person name="LaButti K."/>
            <person name="Andreopoulos B."/>
            <person name="Pangilinan J."/>
            <person name="Nolan M."/>
            <person name="Tritt A."/>
            <person name="Clum A."/>
            <person name="Lipzen A."/>
            <person name="Daum C."/>
            <person name="Barry K."/>
            <person name="Grigoriev I.V."/>
            <person name="Vilgalys R."/>
        </authorList>
    </citation>
    <scope>NUCLEOTIDE SEQUENCE</scope>
    <source>
        <strain evidence="2">PMI_201</strain>
    </source>
</reference>
<feature type="transmembrane region" description="Helical" evidence="1">
    <location>
        <begin position="9"/>
        <end position="30"/>
    </location>
</feature>
<gene>
    <name evidence="2" type="ORF">BGW36DRAFT_353715</name>
</gene>
<keyword evidence="1" id="KW-0472">Membrane</keyword>
<evidence type="ECO:0000313" key="3">
    <source>
        <dbReference type="Proteomes" id="UP001201262"/>
    </source>
</evidence>
<dbReference type="Proteomes" id="UP001201262">
    <property type="component" value="Unassembled WGS sequence"/>
</dbReference>
<feature type="transmembrane region" description="Helical" evidence="1">
    <location>
        <begin position="36"/>
        <end position="56"/>
    </location>
</feature>
<accession>A0AAD4L3M7</accession>
<protein>
    <submittedName>
        <fullName evidence="2">Uncharacterized protein</fullName>
    </submittedName>
</protein>
<comment type="caution">
    <text evidence="2">The sequence shown here is derived from an EMBL/GenBank/DDBJ whole genome shotgun (WGS) entry which is preliminary data.</text>
</comment>
<keyword evidence="1" id="KW-1133">Transmembrane helix</keyword>
<proteinExistence type="predicted"/>
<evidence type="ECO:0000313" key="2">
    <source>
        <dbReference type="EMBL" id="KAH8705308.1"/>
    </source>
</evidence>
<evidence type="ECO:0000256" key="1">
    <source>
        <dbReference type="SAM" id="Phobius"/>
    </source>
</evidence>
<dbReference type="EMBL" id="JAJTJA010000001">
    <property type="protein sequence ID" value="KAH8705308.1"/>
    <property type="molecule type" value="Genomic_DNA"/>
</dbReference>
<name>A0AAD4L3M7_9EURO</name>
<keyword evidence="3" id="KW-1185">Reference proteome</keyword>
<dbReference type="GeneID" id="70243748"/>
<dbReference type="RefSeq" id="XP_046077929.1">
    <property type="nucleotide sequence ID" value="XM_046213461.1"/>
</dbReference>
<sequence>MGTPADYEVCLSILSTPGLILAVVGIWFVLITRITLLSLAPIVVSIANGLCYYAYYTEYPTSKRTRYEYAGGYIPVSDKTRQHPCKKIPFFSIPLGVTSAFSFRASSGP</sequence>
<dbReference type="AlphaFoldDB" id="A0AAD4L3M7"/>
<organism evidence="2 3">
    <name type="scientific">Talaromyces proteolyticus</name>
    <dbReference type="NCBI Taxonomy" id="1131652"/>
    <lineage>
        <taxon>Eukaryota</taxon>
        <taxon>Fungi</taxon>
        <taxon>Dikarya</taxon>
        <taxon>Ascomycota</taxon>
        <taxon>Pezizomycotina</taxon>
        <taxon>Eurotiomycetes</taxon>
        <taxon>Eurotiomycetidae</taxon>
        <taxon>Eurotiales</taxon>
        <taxon>Trichocomaceae</taxon>
        <taxon>Talaromyces</taxon>
        <taxon>Talaromyces sect. Bacilispori</taxon>
    </lineage>
</organism>
<keyword evidence="1" id="KW-0812">Transmembrane</keyword>